<proteinExistence type="predicted"/>
<dbReference type="SUPFAM" id="SSF88697">
    <property type="entry name" value="PUA domain-like"/>
    <property type="match status" value="1"/>
</dbReference>
<keyword evidence="1" id="KW-0812">Transmembrane</keyword>
<feature type="domain" description="Lon N-terminal" evidence="2">
    <location>
        <begin position="5"/>
        <end position="46"/>
    </location>
</feature>
<evidence type="ECO:0000259" key="2">
    <source>
        <dbReference type="Pfam" id="PF02190"/>
    </source>
</evidence>
<dbReference type="InterPro" id="IPR046336">
    <property type="entry name" value="Lon_prtase_N_sf"/>
</dbReference>
<keyword evidence="1" id="KW-0472">Membrane</keyword>
<feature type="transmembrane region" description="Helical" evidence="1">
    <location>
        <begin position="6"/>
        <end position="24"/>
    </location>
</feature>
<dbReference type="Gene3D" id="2.30.130.40">
    <property type="entry name" value="LON domain-like"/>
    <property type="match status" value="1"/>
</dbReference>
<organism evidence="3 4">
    <name type="scientific">Cirrhinus mrigala</name>
    <name type="common">Mrigala</name>
    <dbReference type="NCBI Taxonomy" id="683832"/>
    <lineage>
        <taxon>Eukaryota</taxon>
        <taxon>Metazoa</taxon>
        <taxon>Chordata</taxon>
        <taxon>Craniata</taxon>
        <taxon>Vertebrata</taxon>
        <taxon>Euteleostomi</taxon>
        <taxon>Actinopterygii</taxon>
        <taxon>Neopterygii</taxon>
        <taxon>Teleostei</taxon>
        <taxon>Ostariophysi</taxon>
        <taxon>Cypriniformes</taxon>
        <taxon>Cyprinidae</taxon>
        <taxon>Labeoninae</taxon>
        <taxon>Labeonini</taxon>
        <taxon>Cirrhinus</taxon>
    </lineage>
</organism>
<gene>
    <name evidence="3" type="ORF">M9458_028221</name>
</gene>
<feature type="non-terminal residue" evidence="3">
    <location>
        <position position="53"/>
    </location>
</feature>
<sequence>LTKDIPIFVCTVAYPGIPCPLHIFEPRYRLMMRRCMETGTKKFGMCSYEHGKG</sequence>
<evidence type="ECO:0000313" key="3">
    <source>
        <dbReference type="EMBL" id="KAL0175891.1"/>
    </source>
</evidence>
<dbReference type="PANTHER" id="PTHR23327">
    <property type="entry name" value="RING FINGER PROTEIN 127"/>
    <property type="match status" value="1"/>
</dbReference>
<dbReference type="Pfam" id="PF02190">
    <property type="entry name" value="LON_substr_bdg"/>
    <property type="match status" value="1"/>
</dbReference>
<protein>
    <recommendedName>
        <fullName evidence="2">Lon N-terminal domain-containing protein</fullName>
    </recommendedName>
</protein>
<comment type="caution">
    <text evidence="3">The sequence shown here is derived from an EMBL/GenBank/DDBJ whole genome shotgun (WGS) entry which is preliminary data.</text>
</comment>
<reference evidence="3 4" key="1">
    <citation type="submission" date="2024-05" db="EMBL/GenBank/DDBJ databases">
        <title>Genome sequencing and assembly of Indian major carp, Cirrhinus mrigala (Hamilton, 1822).</title>
        <authorList>
            <person name="Mohindra V."/>
            <person name="Chowdhury L.M."/>
            <person name="Lal K."/>
            <person name="Jena J.K."/>
        </authorList>
    </citation>
    <scope>NUCLEOTIDE SEQUENCE [LARGE SCALE GENOMIC DNA]</scope>
    <source>
        <strain evidence="3">CM1030</strain>
        <tissue evidence="3">Blood</tissue>
    </source>
</reference>
<dbReference type="InterPro" id="IPR003111">
    <property type="entry name" value="Lon_prtase_N"/>
</dbReference>
<dbReference type="PANTHER" id="PTHR23327:SF6">
    <property type="entry name" value="LON PEPTIDASE N-TERMINAL DOMAIN AND RING FINGER PROTEIN 1 ISOFORM X1"/>
    <property type="match status" value="1"/>
</dbReference>
<dbReference type="AlphaFoldDB" id="A0ABD0PTB9"/>
<dbReference type="Proteomes" id="UP001529510">
    <property type="component" value="Unassembled WGS sequence"/>
</dbReference>
<keyword evidence="1" id="KW-1133">Transmembrane helix</keyword>
<keyword evidence="4" id="KW-1185">Reference proteome</keyword>
<accession>A0ABD0PTB9</accession>
<evidence type="ECO:0000256" key="1">
    <source>
        <dbReference type="SAM" id="Phobius"/>
    </source>
</evidence>
<feature type="non-terminal residue" evidence="3">
    <location>
        <position position="1"/>
    </location>
</feature>
<evidence type="ECO:0000313" key="4">
    <source>
        <dbReference type="Proteomes" id="UP001529510"/>
    </source>
</evidence>
<dbReference type="EMBL" id="JAMKFB020000014">
    <property type="protein sequence ID" value="KAL0175891.1"/>
    <property type="molecule type" value="Genomic_DNA"/>
</dbReference>
<name>A0ABD0PTB9_CIRMR</name>
<dbReference type="InterPro" id="IPR015947">
    <property type="entry name" value="PUA-like_sf"/>
</dbReference>